<feature type="domain" description="AB hydrolase-1" evidence="2">
    <location>
        <begin position="69"/>
        <end position="183"/>
    </location>
</feature>
<dbReference type="Proteomes" id="UP000234275">
    <property type="component" value="Unassembled WGS sequence"/>
</dbReference>
<evidence type="ECO:0000259" key="2">
    <source>
        <dbReference type="Pfam" id="PF00561"/>
    </source>
</evidence>
<dbReference type="AlphaFoldDB" id="A0A2I2G815"/>
<dbReference type="OrthoDB" id="408373at2759"/>
<sequence>MSTPQLVLPRPGTTNPQDKISSISAPSESSFIATFGSLLPAASYLQTPHGRAAYYSLPPSSQSTTSISHVLLIHGVQTPSIGLYPLVRSLSALSPSTHYILLDLWGHGLSDTPVAPHTPELFHDLISALLDHLAWKTFHLIGYSFGGSTVVSFAGRYPERALSMALIAPAGLIPSKGFSEVERGYLDPRKGNGDAEHERKAREWILDFLEGGELVVPADWEERVSRGEVVAEAVRDVVGVFRDGGVLDRHAVFEEVMRRGEVWGFSVLGELDGVCGLGDLEAVGMRKEDVVVVKGVGHAVVRERAEEVAQLIEGFWKKV</sequence>
<comment type="caution">
    <text evidence="3">The sequence shown here is derived from an EMBL/GenBank/DDBJ whole genome shotgun (WGS) entry which is preliminary data.</text>
</comment>
<dbReference type="Pfam" id="PF00561">
    <property type="entry name" value="Abhydrolase_1"/>
    <property type="match status" value="1"/>
</dbReference>
<dbReference type="InterPro" id="IPR050228">
    <property type="entry name" value="Carboxylesterase_BioH"/>
</dbReference>
<accession>A0A2I2G815</accession>
<dbReference type="InterPro" id="IPR029058">
    <property type="entry name" value="AB_hydrolase_fold"/>
</dbReference>
<reference evidence="3 4" key="1">
    <citation type="submission" date="2016-12" db="EMBL/GenBank/DDBJ databases">
        <title>The genomes of Aspergillus section Nigri reveals drivers in fungal speciation.</title>
        <authorList>
            <consortium name="DOE Joint Genome Institute"/>
            <person name="Vesth T.C."/>
            <person name="Nybo J."/>
            <person name="Theobald S."/>
            <person name="Brandl J."/>
            <person name="Frisvad J.C."/>
            <person name="Nielsen K.F."/>
            <person name="Lyhne E.K."/>
            <person name="Kogle M.E."/>
            <person name="Kuo A."/>
            <person name="Riley R."/>
            <person name="Clum A."/>
            <person name="Nolan M."/>
            <person name="Lipzen A."/>
            <person name="Salamov A."/>
            <person name="Henrissat B."/>
            <person name="Wiebenga A."/>
            <person name="De Vries R.P."/>
            <person name="Grigoriev I.V."/>
            <person name="Mortensen U.H."/>
            <person name="Andersen M.R."/>
            <person name="Baker S.E."/>
        </authorList>
    </citation>
    <scope>NUCLEOTIDE SEQUENCE [LARGE SCALE GENOMIC DNA]</scope>
    <source>
        <strain evidence="3 4">IBT 23096</strain>
    </source>
</reference>
<dbReference type="PANTHER" id="PTHR43194">
    <property type="entry name" value="HYDROLASE ALPHA/BETA FOLD FAMILY"/>
    <property type="match status" value="1"/>
</dbReference>
<keyword evidence="3" id="KW-0378">Hydrolase</keyword>
<dbReference type="GeneID" id="36556903"/>
<dbReference type="GO" id="GO:0016787">
    <property type="term" value="F:hydrolase activity"/>
    <property type="evidence" value="ECO:0007669"/>
    <property type="project" value="UniProtKB-KW"/>
</dbReference>
<dbReference type="STRING" id="1392250.A0A2I2G815"/>
<dbReference type="PRINTS" id="PR00111">
    <property type="entry name" value="ABHYDROLASE"/>
</dbReference>
<organism evidence="3 4">
    <name type="scientific">Aspergillus steynii IBT 23096</name>
    <dbReference type="NCBI Taxonomy" id="1392250"/>
    <lineage>
        <taxon>Eukaryota</taxon>
        <taxon>Fungi</taxon>
        <taxon>Dikarya</taxon>
        <taxon>Ascomycota</taxon>
        <taxon>Pezizomycotina</taxon>
        <taxon>Eurotiomycetes</taxon>
        <taxon>Eurotiomycetidae</taxon>
        <taxon>Eurotiales</taxon>
        <taxon>Aspergillaceae</taxon>
        <taxon>Aspergillus</taxon>
        <taxon>Aspergillus subgen. Circumdati</taxon>
    </lineage>
</organism>
<evidence type="ECO:0000256" key="1">
    <source>
        <dbReference type="SAM" id="MobiDB-lite"/>
    </source>
</evidence>
<evidence type="ECO:0000313" key="3">
    <source>
        <dbReference type="EMBL" id="PLB49032.1"/>
    </source>
</evidence>
<feature type="region of interest" description="Disordered" evidence="1">
    <location>
        <begin position="1"/>
        <end position="22"/>
    </location>
</feature>
<dbReference type="SUPFAM" id="SSF53474">
    <property type="entry name" value="alpha/beta-Hydrolases"/>
    <property type="match status" value="1"/>
</dbReference>
<dbReference type="VEuPathDB" id="FungiDB:P170DRAFT_436693"/>
<proteinExistence type="predicted"/>
<protein>
    <submittedName>
        <fullName evidence="3">Alpha/beta-hydrolase</fullName>
    </submittedName>
</protein>
<dbReference type="Gene3D" id="3.40.50.1820">
    <property type="entry name" value="alpha/beta hydrolase"/>
    <property type="match status" value="1"/>
</dbReference>
<dbReference type="InterPro" id="IPR000073">
    <property type="entry name" value="AB_hydrolase_1"/>
</dbReference>
<evidence type="ECO:0000313" key="4">
    <source>
        <dbReference type="Proteomes" id="UP000234275"/>
    </source>
</evidence>
<keyword evidence="4" id="KW-1185">Reference proteome</keyword>
<dbReference type="EMBL" id="MSFO01000004">
    <property type="protein sequence ID" value="PLB49032.1"/>
    <property type="molecule type" value="Genomic_DNA"/>
</dbReference>
<name>A0A2I2G815_9EURO</name>
<gene>
    <name evidence="3" type="ORF">P170DRAFT_436693</name>
</gene>
<dbReference type="PANTHER" id="PTHR43194:SF2">
    <property type="entry name" value="PEROXISOMAL MEMBRANE PROTEIN LPX1"/>
    <property type="match status" value="1"/>
</dbReference>
<dbReference type="RefSeq" id="XP_024704334.1">
    <property type="nucleotide sequence ID" value="XM_024849204.1"/>
</dbReference>